<keyword evidence="2" id="KW-1133">Transmembrane helix</keyword>
<dbReference type="EMBL" id="QKRX01000001">
    <property type="protein sequence ID" value="RAU19809.1"/>
    <property type="molecule type" value="Genomic_DNA"/>
</dbReference>
<evidence type="ECO:0000256" key="2">
    <source>
        <dbReference type="SAM" id="Phobius"/>
    </source>
</evidence>
<dbReference type="Proteomes" id="UP000250744">
    <property type="component" value="Unassembled WGS sequence"/>
</dbReference>
<keyword evidence="1" id="KW-0175">Coiled coil</keyword>
<keyword evidence="2" id="KW-0812">Transmembrane</keyword>
<gene>
    <name evidence="3" type="ORF">DN062_01640</name>
</gene>
<comment type="caution">
    <text evidence="3">The sequence shown here is derived from an EMBL/GenBank/DDBJ whole genome shotgun (WGS) entry which is preliminary data.</text>
</comment>
<organism evidence="3 4">
    <name type="scientific">Nitrincola tibetensis</name>
    <dbReference type="NCBI Taxonomy" id="2219697"/>
    <lineage>
        <taxon>Bacteria</taxon>
        <taxon>Pseudomonadati</taxon>
        <taxon>Pseudomonadota</taxon>
        <taxon>Gammaproteobacteria</taxon>
        <taxon>Oceanospirillales</taxon>
        <taxon>Oceanospirillaceae</taxon>
        <taxon>Nitrincola</taxon>
    </lineage>
</organism>
<feature type="transmembrane region" description="Helical" evidence="2">
    <location>
        <begin position="6"/>
        <end position="25"/>
    </location>
</feature>
<keyword evidence="4" id="KW-1185">Reference proteome</keyword>
<keyword evidence="2" id="KW-0472">Membrane</keyword>
<name>A0A364NRS1_9GAMM</name>
<sequence>MSTKNTAIIGVVLLLVLGGVGFFIYTTMMSQHERNSVDLEKFGFDLTGAPSTDEASVGVLGTTQLPSTFGSGQLTPGERVVHGLVRDRNLMITENQVLQKEIDALKAQIARLEESLKVSEHFSPESFNQELSRVGSMLQIYLQQSPDVARFSPFRQETMAAAGLMEYKRFVESNHLMLDSAQRTRLVLEYLPAYMFCVGDAVQLAANNMREEQLIRAYFNAPDTTLLPEELQEDLETVLPPCQQELRTQFQNELPNLR</sequence>
<evidence type="ECO:0000313" key="4">
    <source>
        <dbReference type="Proteomes" id="UP000250744"/>
    </source>
</evidence>
<evidence type="ECO:0000256" key="1">
    <source>
        <dbReference type="SAM" id="Coils"/>
    </source>
</evidence>
<accession>A0A364NRS1</accession>
<proteinExistence type="predicted"/>
<dbReference type="RefSeq" id="WP_112156921.1">
    <property type="nucleotide sequence ID" value="NZ_QKRX01000001.1"/>
</dbReference>
<feature type="coiled-coil region" evidence="1">
    <location>
        <begin position="88"/>
        <end position="115"/>
    </location>
</feature>
<protein>
    <submittedName>
        <fullName evidence="3">Uncharacterized protein</fullName>
    </submittedName>
</protein>
<reference evidence="3 4" key="1">
    <citation type="submission" date="2018-06" db="EMBL/GenBank/DDBJ databases">
        <title>Nitrincola tibetense sp. nov., isolated from Lake XuguoCo on Tibetan Plateau.</title>
        <authorList>
            <person name="Xing P."/>
        </authorList>
    </citation>
    <scope>NUCLEOTIDE SEQUENCE [LARGE SCALE GENOMIC DNA]</scope>
    <source>
        <strain evidence="4">xg18</strain>
    </source>
</reference>
<dbReference type="OrthoDB" id="6087362at2"/>
<dbReference type="AlphaFoldDB" id="A0A364NRS1"/>
<evidence type="ECO:0000313" key="3">
    <source>
        <dbReference type="EMBL" id="RAU19809.1"/>
    </source>
</evidence>